<dbReference type="InterPro" id="IPR036249">
    <property type="entry name" value="Thioredoxin-like_sf"/>
</dbReference>
<evidence type="ECO:0000256" key="1">
    <source>
        <dbReference type="SAM" id="SignalP"/>
    </source>
</evidence>
<comment type="caution">
    <text evidence="2">The sequence shown here is derived from an EMBL/GenBank/DDBJ whole genome shotgun (WGS) entry which is preliminary data.</text>
</comment>
<accession>A0A4R7PXN2</accession>
<dbReference type="EMBL" id="SOBW01000008">
    <property type="protein sequence ID" value="TDU39705.1"/>
    <property type="molecule type" value="Genomic_DNA"/>
</dbReference>
<evidence type="ECO:0000313" key="3">
    <source>
        <dbReference type="Proteomes" id="UP000294689"/>
    </source>
</evidence>
<feature type="chain" id="PRO_5020831474" evidence="1">
    <location>
        <begin position="21"/>
        <end position="235"/>
    </location>
</feature>
<keyword evidence="1" id="KW-0732">Signal</keyword>
<dbReference type="AlphaFoldDB" id="A0A4R7PXN2"/>
<evidence type="ECO:0000313" key="2">
    <source>
        <dbReference type="EMBL" id="TDU39705.1"/>
    </source>
</evidence>
<dbReference type="Gene3D" id="3.40.30.10">
    <property type="entry name" value="Glutaredoxin"/>
    <property type="match status" value="1"/>
</dbReference>
<dbReference type="OrthoDB" id="1134224at2"/>
<reference evidence="2 3" key="1">
    <citation type="submission" date="2019-03" db="EMBL/GenBank/DDBJ databases">
        <title>Genomic Encyclopedia of Archaeal and Bacterial Type Strains, Phase II (KMG-II): from individual species to whole genera.</title>
        <authorList>
            <person name="Goeker M."/>
        </authorList>
    </citation>
    <scope>NUCLEOTIDE SEQUENCE [LARGE SCALE GENOMIC DNA]</scope>
    <source>
        <strain evidence="2 3">DSM 28135</strain>
    </source>
</reference>
<dbReference type="RefSeq" id="WP_133757767.1">
    <property type="nucleotide sequence ID" value="NZ_SOBW01000008.1"/>
</dbReference>
<name>A0A4R7PXN2_9FLAO</name>
<proteinExistence type="predicted"/>
<dbReference type="Proteomes" id="UP000294689">
    <property type="component" value="Unassembled WGS sequence"/>
</dbReference>
<feature type="signal peptide" evidence="1">
    <location>
        <begin position="1"/>
        <end position="20"/>
    </location>
</feature>
<organism evidence="2 3">
    <name type="scientific">Gelidibacter sediminis</name>
    <dbReference type="NCBI Taxonomy" id="1608710"/>
    <lineage>
        <taxon>Bacteria</taxon>
        <taxon>Pseudomonadati</taxon>
        <taxon>Bacteroidota</taxon>
        <taxon>Flavobacteriia</taxon>
        <taxon>Flavobacteriales</taxon>
        <taxon>Flavobacteriaceae</taxon>
        <taxon>Gelidibacter</taxon>
    </lineage>
</organism>
<protein>
    <submittedName>
        <fullName evidence="2">Uncharacterized protein</fullName>
    </submittedName>
</protein>
<dbReference type="SUPFAM" id="SSF52833">
    <property type="entry name" value="Thioredoxin-like"/>
    <property type="match status" value="1"/>
</dbReference>
<keyword evidence="3" id="KW-1185">Reference proteome</keyword>
<sequence>MAVRQLLALLLIAYAPLLFAQEEKVYFDDALSEHLKRFNNQSDIALKQGLPEKVDILFDSLVKKHLKNTYIFDLKFKKASGGKLYTETINQPFLLITKNSAIIQTKAEIRKINSLASEYKNRVTIIVVYWDKRRIAKKKARSYNNHVTVVYADERNNNMNNALSIYKHSFGVPACFYINKNKQIVDIDRKFFLKNLNATTKNLFVEKTQKSISDLLESENKTNTSLIIDDFSIID</sequence>
<gene>
    <name evidence="2" type="ORF">BXY82_1735</name>
</gene>